<dbReference type="Gene3D" id="1.10.443.10">
    <property type="entry name" value="Intergrase catalytic core"/>
    <property type="match status" value="1"/>
</dbReference>
<dbReference type="Proteomes" id="UP000221860">
    <property type="component" value="Unassembled WGS sequence"/>
</dbReference>
<organism evidence="3 4">
    <name type="scientific">Limimaricola cinnabarinus</name>
    <dbReference type="NCBI Taxonomy" id="1125964"/>
    <lineage>
        <taxon>Bacteria</taxon>
        <taxon>Pseudomonadati</taxon>
        <taxon>Pseudomonadota</taxon>
        <taxon>Alphaproteobacteria</taxon>
        <taxon>Rhodobacterales</taxon>
        <taxon>Paracoccaceae</taxon>
        <taxon>Limimaricola</taxon>
    </lineage>
</organism>
<dbReference type="GO" id="GO:0006310">
    <property type="term" value="P:DNA recombination"/>
    <property type="evidence" value="ECO:0007669"/>
    <property type="project" value="UniProtKB-KW"/>
</dbReference>
<dbReference type="GO" id="GO:0015074">
    <property type="term" value="P:DNA integration"/>
    <property type="evidence" value="ECO:0007669"/>
    <property type="project" value="InterPro"/>
</dbReference>
<dbReference type="RefSeq" id="WP_099273096.1">
    <property type="nucleotide sequence ID" value="NZ_KZ304951.1"/>
</dbReference>
<dbReference type="Pfam" id="PF00589">
    <property type="entry name" value="Phage_integrase"/>
    <property type="match status" value="1"/>
</dbReference>
<comment type="caution">
    <text evidence="3">The sequence shown here is derived from an EMBL/GenBank/DDBJ whole genome shotgun (WGS) entry which is preliminary data.</text>
</comment>
<gene>
    <name evidence="3" type="ORF">CJ301_00370</name>
</gene>
<dbReference type="InterPro" id="IPR011010">
    <property type="entry name" value="DNA_brk_join_enz"/>
</dbReference>
<accession>A0A2G1MLK9</accession>
<dbReference type="InterPro" id="IPR002104">
    <property type="entry name" value="Integrase_catalytic"/>
</dbReference>
<reference evidence="3 4" key="1">
    <citation type="submission" date="2017-08" db="EMBL/GenBank/DDBJ databases">
        <title>Draft Genome Sequence of Loktanella cinnabarina Strain XM1, Isolated from Coastal Surface Water.</title>
        <authorList>
            <person name="Ma R."/>
            <person name="Wang J."/>
            <person name="Wang Q."/>
            <person name="Ma Z."/>
            <person name="Li J."/>
            <person name="Chen L."/>
        </authorList>
    </citation>
    <scope>NUCLEOTIDE SEQUENCE [LARGE SCALE GENOMIC DNA]</scope>
    <source>
        <strain evidence="3 4">XM1</strain>
    </source>
</reference>
<keyword evidence="1" id="KW-0233">DNA recombination</keyword>
<evidence type="ECO:0000313" key="4">
    <source>
        <dbReference type="Proteomes" id="UP000221860"/>
    </source>
</evidence>
<dbReference type="SUPFAM" id="SSF56349">
    <property type="entry name" value="DNA breaking-rejoining enzymes"/>
    <property type="match status" value="1"/>
</dbReference>
<proteinExistence type="predicted"/>
<keyword evidence="4" id="KW-1185">Reference proteome</keyword>
<dbReference type="GO" id="GO:0003677">
    <property type="term" value="F:DNA binding"/>
    <property type="evidence" value="ECO:0007669"/>
    <property type="project" value="InterPro"/>
</dbReference>
<evidence type="ECO:0000256" key="1">
    <source>
        <dbReference type="ARBA" id="ARBA00023172"/>
    </source>
</evidence>
<evidence type="ECO:0000313" key="3">
    <source>
        <dbReference type="EMBL" id="PHP29604.1"/>
    </source>
</evidence>
<dbReference type="OrthoDB" id="9803188at2"/>
<sequence>MTLAEDLRKHMELHRESMRALSLRAGLNPKAVSDILTIPGLRPRHSTLAALSSATGRDLSVSFGSSEFTYADLIARAQKADDVGLQSRLRWLCRNAGWAPELKIVCKQDVIQFFDANEPAAFNLSPGSYATYRCQLVAAAGRGTPRARKRKITDIGGVHAALYAAIQGSTLSNSMKYASGAFLLYLHDREIPFSSVCDETLAQYYKHRVADSAKSEAACEKHVREISALTRKLASDPAFAAFGFAAASHPFADRRDKFGVAAADLAGVLAEFDHQVAPWARGTASRDGLTFDDFIARLDAEEATEDMSEDIALLMDRRRAKQQRPGHQPSKVDESRKDRLRQAGFLVGHEVWSERTLDVRRGYLVAAAKALVSGYDMLPRNLDMLLHPKVLRAAIEVIVEANKAEHASGYAEGILKVALKIARDFQQRSPSELQVIRDMIKSYKVVHAGIAPRNKAKLRNFDSTRIQKAIDLTAKIVSDTNSELNRRRKTARKARGDMSTSALLTRDMGQDIMAALAHGILLARAPRSENVLLARLDWITWDEVGARIVIPAARVKMRDAGDADLTILLNVTTSKLLRKYLDVVRPALLQPGQERNPYLFPAQRGDLTKHYSTLLQRVTRLMHRNVGVKIHPHLYRHLIGWIWLRESSDNMLKVQKLLGHRDVETTIKYYAELDEALIGAEWLKYLDRKTDMENQQPKRNKR</sequence>
<dbReference type="AlphaFoldDB" id="A0A2G1MLK9"/>
<dbReference type="PROSITE" id="PS51898">
    <property type="entry name" value="TYR_RECOMBINASE"/>
    <property type="match status" value="1"/>
</dbReference>
<protein>
    <recommendedName>
        <fullName evidence="2">Tyr recombinase domain-containing protein</fullName>
    </recommendedName>
</protein>
<feature type="domain" description="Tyr recombinase" evidence="2">
    <location>
        <begin position="486"/>
        <end position="683"/>
    </location>
</feature>
<dbReference type="InterPro" id="IPR013762">
    <property type="entry name" value="Integrase-like_cat_sf"/>
</dbReference>
<name>A0A2G1MLK9_9RHOB</name>
<dbReference type="EMBL" id="NQWH01000001">
    <property type="protein sequence ID" value="PHP29604.1"/>
    <property type="molecule type" value="Genomic_DNA"/>
</dbReference>
<evidence type="ECO:0000259" key="2">
    <source>
        <dbReference type="PROSITE" id="PS51898"/>
    </source>
</evidence>